<evidence type="ECO:0000313" key="3">
    <source>
        <dbReference type="EMBL" id="MCM2369872.1"/>
    </source>
</evidence>
<accession>A0ABT0TZ30</accession>
<feature type="signal peptide" evidence="2">
    <location>
        <begin position="1"/>
        <end position="20"/>
    </location>
</feature>
<evidence type="ECO:0008006" key="5">
    <source>
        <dbReference type="Google" id="ProtNLM"/>
    </source>
</evidence>
<name>A0ABT0TZ30_9BACT</name>
<evidence type="ECO:0000313" key="4">
    <source>
        <dbReference type="Proteomes" id="UP001202961"/>
    </source>
</evidence>
<feature type="region of interest" description="Disordered" evidence="1">
    <location>
        <begin position="36"/>
        <end position="55"/>
    </location>
</feature>
<feature type="chain" id="PRO_5047450366" description="Secreted protein" evidence="2">
    <location>
        <begin position="21"/>
        <end position="374"/>
    </location>
</feature>
<keyword evidence="4" id="KW-1185">Reference proteome</keyword>
<proteinExistence type="predicted"/>
<comment type="caution">
    <text evidence="3">The sequence shown here is derived from an EMBL/GenBank/DDBJ whole genome shotgun (WGS) entry which is preliminary data.</text>
</comment>
<dbReference type="EMBL" id="JAMQBK010000014">
    <property type="protein sequence ID" value="MCM2369872.1"/>
    <property type="molecule type" value="Genomic_DNA"/>
</dbReference>
<protein>
    <recommendedName>
        <fullName evidence="5">Secreted protein</fullName>
    </recommendedName>
</protein>
<evidence type="ECO:0000256" key="2">
    <source>
        <dbReference type="SAM" id="SignalP"/>
    </source>
</evidence>
<gene>
    <name evidence="3" type="ORF">NB063_04470</name>
</gene>
<dbReference type="RefSeq" id="WP_250927543.1">
    <property type="nucleotide sequence ID" value="NZ_JAMQBK010000014.1"/>
</dbReference>
<dbReference type="Proteomes" id="UP001202961">
    <property type="component" value="Unassembled WGS sequence"/>
</dbReference>
<sequence>MLRHCLLLIAFAALPTVAIAQSTAAIGDNTPNRPFSNAITSLSNDRQTNTANTRSSRLKRLPRMYGDSLQTGSLSFSSDAGSGYLQSPTCGAARIGDNNSPIPQDRVYFLYQHFHNAVDSTFGPNSRTQSLDLYTLGFEKTFCSERFSLEMRLPFSSSLAQSDGSVSVTNDSLQSITGVAKAVLLESDDSIFTCGLGISFPVSDCSSQLKVDEVTTGLGGQSAYFSPFVGYAATLSEQTFVNSFAQLMIPSGSEFVEVADSSSSDQGWFRPEEVLVFDISTGLWLFRDENAPISGIAAMLELHYSTTLGDDQTASASTSGNSFDFDLQRFDTLNLTSGLHFEIYRTTARVAAVAPLRDDRFFDAEIHFSLNRNF</sequence>
<evidence type="ECO:0000256" key="1">
    <source>
        <dbReference type="SAM" id="MobiDB-lite"/>
    </source>
</evidence>
<organism evidence="3 4">
    <name type="scientific">Aporhodopirellula aestuarii</name>
    <dbReference type="NCBI Taxonomy" id="2950107"/>
    <lineage>
        <taxon>Bacteria</taxon>
        <taxon>Pseudomonadati</taxon>
        <taxon>Planctomycetota</taxon>
        <taxon>Planctomycetia</taxon>
        <taxon>Pirellulales</taxon>
        <taxon>Pirellulaceae</taxon>
        <taxon>Aporhodopirellula</taxon>
    </lineage>
</organism>
<keyword evidence="2" id="KW-0732">Signal</keyword>
<reference evidence="3 4" key="1">
    <citation type="journal article" date="2022" name="Syst. Appl. Microbiol.">
        <title>Rhodopirellula aestuarii sp. nov., a novel member of the genus Rhodopirellula isolated from brackish sediments collected in the Tagus River estuary, Portugal.</title>
        <authorList>
            <person name="Vitorino I.R."/>
            <person name="Klimek D."/>
            <person name="Calusinska M."/>
            <person name="Lobo-da-Cunha A."/>
            <person name="Vasconcelos V."/>
            <person name="Lage O.M."/>
        </authorList>
    </citation>
    <scope>NUCLEOTIDE SEQUENCE [LARGE SCALE GENOMIC DNA]</scope>
    <source>
        <strain evidence="3 4">ICT_H3.1</strain>
    </source>
</reference>